<gene>
    <name evidence="2" type="ORF">PLEPLA_LOCUS12511</name>
</gene>
<keyword evidence="3" id="KW-1185">Reference proteome</keyword>
<feature type="compositionally biased region" description="Low complexity" evidence="1">
    <location>
        <begin position="21"/>
        <end position="31"/>
    </location>
</feature>
<dbReference type="AlphaFoldDB" id="A0A9N7U4I1"/>
<comment type="caution">
    <text evidence="2">The sequence shown here is derived from an EMBL/GenBank/DDBJ whole genome shotgun (WGS) entry which is preliminary data.</text>
</comment>
<feature type="region of interest" description="Disordered" evidence="1">
    <location>
        <begin position="1"/>
        <end position="34"/>
    </location>
</feature>
<proteinExistence type="predicted"/>
<evidence type="ECO:0000313" key="3">
    <source>
        <dbReference type="Proteomes" id="UP001153269"/>
    </source>
</evidence>
<dbReference type="EMBL" id="CADEAL010000741">
    <property type="protein sequence ID" value="CAB1424583.1"/>
    <property type="molecule type" value="Genomic_DNA"/>
</dbReference>
<name>A0A9N7U4I1_PLEPL</name>
<sequence length="232" mass="24785">MRMKSGGFSDQTLQLSERRPPASGKVKSSSPGVGGRPCGVALLQVVLVISWVTEACSDQEDCGTGMVFWPSLFGLTLRGQWRGALPAAFSSSSLWSLLCSNSSGCKPAAEPLSKDASLRRGTGSKVALQFGGRQAVTDSRLRWRSEVSERRTDGVRGAACGFPLPLPPAPPPVSPDLFEFGAASITQQVYLLVLGVSPPEGGASEFHRRGTSRFTLRTSQLNTMLLLRTFIL</sequence>
<evidence type="ECO:0000313" key="2">
    <source>
        <dbReference type="EMBL" id="CAB1424583.1"/>
    </source>
</evidence>
<organism evidence="2 3">
    <name type="scientific">Pleuronectes platessa</name>
    <name type="common">European plaice</name>
    <dbReference type="NCBI Taxonomy" id="8262"/>
    <lineage>
        <taxon>Eukaryota</taxon>
        <taxon>Metazoa</taxon>
        <taxon>Chordata</taxon>
        <taxon>Craniata</taxon>
        <taxon>Vertebrata</taxon>
        <taxon>Euteleostomi</taxon>
        <taxon>Actinopterygii</taxon>
        <taxon>Neopterygii</taxon>
        <taxon>Teleostei</taxon>
        <taxon>Neoteleostei</taxon>
        <taxon>Acanthomorphata</taxon>
        <taxon>Carangaria</taxon>
        <taxon>Pleuronectiformes</taxon>
        <taxon>Pleuronectoidei</taxon>
        <taxon>Pleuronectidae</taxon>
        <taxon>Pleuronectes</taxon>
    </lineage>
</organism>
<accession>A0A9N7U4I1</accession>
<protein>
    <submittedName>
        <fullName evidence="2">Uncharacterized protein</fullName>
    </submittedName>
</protein>
<dbReference type="Proteomes" id="UP001153269">
    <property type="component" value="Unassembled WGS sequence"/>
</dbReference>
<reference evidence="2" key="1">
    <citation type="submission" date="2020-03" db="EMBL/GenBank/DDBJ databases">
        <authorList>
            <person name="Weist P."/>
        </authorList>
    </citation>
    <scope>NUCLEOTIDE SEQUENCE</scope>
</reference>
<evidence type="ECO:0000256" key="1">
    <source>
        <dbReference type="SAM" id="MobiDB-lite"/>
    </source>
</evidence>